<dbReference type="InterPro" id="IPR017941">
    <property type="entry name" value="Rieske_2Fe-2S"/>
</dbReference>
<reference evidence="6 7" key="1">
    <citation type="submission" date="2019-11" db="EMBL/GenBank/DDBJ databases">
        <title>Whole-genome sequence of a Rhodoblastus acidophilus DSM 142.</title>
        <authorList>
            <person name="Kyndt J.A."/>
            <person name="Meyer T.E."/>
        </authorList>
    </citation>
    <scope>NUCLEOTIDE SEQUENCE [LARGE SCALE GENOMIC DNA]</scope>
    <source>
        <strain evidence="6 7">DSM 142</strain>
    </source>
</reference>
<dbReference type="AlphaFoldDB" id="A0A6N8DJY3"/>
<evidence type="ECO:0000313" key="6">
    <source>
        <dbReference type="EMBL" id="MTV29493.1"/>
    </source>
</evidence>
<sequence>MSFFVVCPTSAIAEGGMGLFKAGKKSVLLVWPHGGAIKAFRGRCPHADVPLDEACFDGETVTCPIHNWRFDGVNGKCVTHAAQKALHPYPLRIVGEAIEVDLGPARPARAPA</sequence>
<dbReference type="GO" id="GO:0046872">
    <property type="term" value="F:metal ion binding"/>
    <property type="evidence" value="ECO:0007669"/>
    <property type="project" value="UniProtKB-KW"/>
</dbReference>
<comment type="caution">
    <text evidence="6">The sequence shown here is derived from an EMBL/GenBank/DDBJ whole genome shotgun (WGS) entry which is preliminary data.</text>
</comment>
<keyword evidence="1" id="KW-0001">2Fe-2S</keyword>
<dbReference type="InterPro" id="IPR036922">
    <property type="entry name" value="Rieske_2Fe-2S_sf"/>
</dbReference>
<dbReference type="PROSITE" id="PS51296">
    <property type="entry name" value="RIESKE"/>
    <property type="match status" value="1"/>
</dbReference>
<organism evidence="6 7">
    <name type="scientific">Rhodoblastus acidophilus</name>
    <name type="common">Rhodopseudomonas acidophila</name>
    <dbReference type="NCBI Taxonomy" id="1074"/>
    <lineage>
        <taxon>Bacteria</taxon>
        <taxon>Pseudomonadati</taxon>
        <taxon>Pseudomonadota</taxon>
        <taxon>Alphaproteobacteria</taxon>
        <taxon>Hyphomicrobiales</taxon>
        <taxon>Rhodoblastaceae</taxon>
        <taxon>Rhodoblastus</taxon>
    </lineage>
</organism>
<evidence type="ECO:0000256" key="4">
    <source>
        <dbReference type="ARBA" id="ARBA00023014"/>
    </source>
</evidence>
<dbReference type="GO" id="GO:0051537">
    <property type="term" value="F:2 iron, 2 sulfur cluster binding"/>
    <property type="evidence" value="ECO:0007669"/>
    <property type="project" value="UniProtKB-KW"/>
</dbReference>
<keyword evidence="2" id="KW-0479">Metal-binding</keyword>
<dbReference type="Pfam" id="PF00355">
    <property type="entry name" value="Rieske"/>
    <property type="match status" value="1"/>
</dbReference>
<dbReference type="PANTHER" id="PTHR21496">
    <property type="entry name" value="FERREDOXIN-RELATED"/>
    <property type="match status" value="1"/>
</dbReference>
<evidence type="ECO:0000256" key="3">
    <source>
        <dbReference type="ARBA" id="ARBA00023004"/>
    </source>
</evidence>
<proteinExistence type="predicted"/>
<feature type="domain" description="Rieske" evidence="5">
    <location>
        <begin position="4"/>
        <end position="100"/>
    </location>
</feature>
<protein>
    <submittedName>
        <fullName evidence="6">Rieske 2Fe-2S domain-containing protein</fullName>
    </submittedName>
</protein>
<dbReference type="Proteomes" id="UP000439113">
    <property type="component" value="Unassembled WGS sequence"/>
</dbReference>
<evidence type="ECO:0000313" key="7">
    <source>
        <dbReference type="Proteomes" id="UP000439113"/>
    </source>
</evidence>
<evidence type="ECO:0000259" key="5">
    <source>
        <dbReference type="PROSITE" id="PS51296"/>
    </source>
</evidence>
<dbReference type="SUPFAM" id="SSF50022">
    <property type="entry name" value="ISP domain"/>
    <property type="match status" value="1"/>
</dbReference>
<name>A0A6N8DJY3_RHOAC</name>
<dbReference type="OrthoDB" id="9800776at2"/>
<evidence type="ECO:0000256" key="2">
    <source>
        <dbReference type="ARBA" id="ARBA00022723"/>
    </source>
</evidence>
<dbReference type="PANTHER" id="PTHR21496:SF23">
    <property type="entry name" value="3-PHENYLPROPIONATE_CINNAMIC ACID DIOXYGENASE FERREDOXIN SUBUNIT"/>
    <property type="match status" value="1"/>
</dbReference>
<dbReference type="RefSeq" id="WP_155444163.1">
    <property type="nucleotide sequence ID" value="NZ_JAOQNR010000001.1"/>
</dbReference>
<dbReference type="EMBL" id="WNKS01000001">
    <property type="protein sequence ID" value="MTV29493.1"/>
    <property type="molecule type" value="Genomic_DNA"/>
</dbReference>
<gene>
    <name evidence="6" type="ORF">GJ654_00645</name>
</gene>
<dbReference type="Gene3D" id="2.102.10.10">
    <property type="entry name" value="Rieske [2Fe-2S] iron-sulphur domain"/>
    <property type="match status" value="1"/>
</dbReference>
<keyword evidence="4" id="KW-0411">Iron-sulfur</keyword>
<keyword evidence="3" id="KW-0408">Iron</keyword>
<evidence type="ECO:0000256" key="1">
    <source>
        <dbReference type="ARBA" id="ARBA00022714"/>
    </source>
</evidence>
<accession>A0A6N8DJY3</accession>